<gene>
    <name evidence="1" type="ORF">G8D99_11480</name>
</gene>
<organism evidence="1 2">
    <name type="scientific">Acinetobacter lanii</name>
    <dbReference type="NCBI Taxonomy" id="2715163"/>
    <lineage>
        <taxon>Bacteria</taxon>
        <taxon>Pseudomonadati</taxon>
        <taxon>Pseudomonadota</taxon>
        <taxon>Gammaproteobacteria</taxon>
        <taxon>Moraxellales</taxon>
        <taxon>Moraxellaceae</taxon>
        <taxon>Acinetobacter</taxon>
    </lineage>
</organism>
<sequence>MFTLSQIKYQLEQHTVAGHIYEHQQILVLQEPLNPDGSTFNMFIQHNQTADQLGLQFAIELQDQQLNFLMGVTHSNQDRSYEISPGNLKGDQKAFNLCYAFYNYPKAFYLFRCTLEASDVEFEQALKAQLFDRPALAFLNTALKMDQQGHPQYWMKRQINDLAQHMKQRLQTTLLPA</sequence>
<dbReference type="EMBL" id="CP049916">
    <property type="protein sequence ID" value="QIO09570.1"/>
    <property type="molecule type" value="Genomic_DNA"/>
</dbReference>
<proteinExistence type="predicted"/>
<name>A0A6G8S633_9GAMM</name>
<dbReference type="Proteomes" id="UP000501939">
    <property type="component" value="Chromosome"/>
</dbReference>
<evidence type="ECO:0000313" key="2">
    <source>
        <dbReference type="Proteomes" id="UP000501939"/>
    </source>
</evidence>
<dbReference type="RefSeq" id="WP_166326007.1">
    <property type="nucleotide sequence ID" value="NZ_CP049916.1"/>
</dbReference>
<accession>A0A6G8S633</accession>
<protein>
    <submittedName>
        <fullName evidence="1">Uncharacterized protein</fullName>
    </submittedName>
</protein>
<reference evidence="1 2" key="1">
    <citation type="submission" date="2020-03" db="EMBL/GenBank/DDBJ databases">
        <authorList>
            <person name="Zhu W."/>
        </authorList>
    </citation>
    <scope>NUCLEOTIDE SEQUENCE [LARGE SCALE GENOMIC DNA]</scope>
    <source>
        <strain evidence="1 2">185</strain>
    </source>
</reference>
<evidence type="ECO:0000313" key="1">
    <source>
        <dbReference type="EMBL" id="QIO09570.1"/>
    </source>
</evidence>
<dbReference type="AlphaFoldDB" id="A0A6G8S633"/>
<dbReference type="KEGG" id="alj:G8D99_11480"/>
<keyword evidence="2" id="KW-1185">Reference proteome</keyword>